<reference evidence="4 5" key="1">
    <citation type="journal article" date="2016" name="Proc. Natl. Acad. Sci. U.S.A.">
        <title>Comparative genomics of biotechnologically important yeasts.</title>
        <authorList>
            <person name="Riley R."/>
            <person name="Haridas S."/>
            <person name="Wolfe K.H."/>
            <person name="Lopes M.R."/>
            <person name="Hittinger C.T."/>
            <person name="Goeker M."/>
            <person name="Salamov A.A."/>
            <person name="Wisecaver J.H."/>
            <person name="Long T.M."/>
            <person name="Calvey C.H."/>
            <person name="Aerts A.L."/>
            <person name="Barry K.W."/>
            <person name="Choi C."/>
            <person name="Clum A."/>
            <person name="Coughlan A.Y."/>
            <person name="Deshpande S."/>
            <person name="Douglass A.P."/>
            <person name="Hanson S.J."/>
            <person name="Klenk H.-P."/>
            <person name="LaButti K.M."/>
            <person name="Lapidus A."/>
            <person name="Lindquist E.A."/>
            <person name="Lipzen A.M."/>
            <person name="Meier-Kolthoff J.P."/>
            <person name="Ohm R.A."/>
            <person name="Otillar R.P."/>
            <person name="Pangilinan J.L."/>
            <person name="Peng Y."/>
            <person name="Rokas A."/>
            <person name="Rosa C.A."/>
            <person name="Scheuner C."/>
            <person name="Sibirny A.A."/>
            <person name="Slot J.C."/>
            <person name="Stielow J.B."/>
            <person name="Sun H."/>
            <person name="Kurtzman C.P."/>
            <person name="Blackwell M."/>
            <person name="Grigoriev I.V."/>
            <person name="Jeffries T.W."/>
        </authorList>
    </citation>
    <scope>NUCLEOTIDE SEQUENCE [LARGE SCALE GENOMIC DNA]</scope>
    <source>
        <strain evidence="4 5">DSM 6958</strain>
    </source>
</reference>
<dbReference type="Proteomes" id="UP000095009">
    <property type="component" value="Unassembled WGS sequence"/>
</dbReference>
<feature type="non-terminal residue" evidence="4">
    <location>
        <position position="1"/>
    </location>
</feature>
<dbReference type="PROSITE" id="PS50002">
    <property type="entry name" value="SH3"/>
    <property type="match status" value="1"/>
</dbReference>
<dbReference type="Pfam" id="PF14604">
    <property type="entry name" value="SH3_9"/>
    <property type="match status" value="1"/>
</dbReference>
<feature type="non-terminal residue" evidence="4">
    <location>
        <position position="53"/>
    </location>
</feature>
<gene>
    <name evidence="4" type="ORF">NADFUDRAFT_12794</name>
</gene>
<organism evidence="4 5">
    <name type="scientific">Nadsonia fulvescens var. elongata DSM 6958</name>
    <dbReference type="NCBI Taxonomy" id="857566"/>
    <lineage>
        <taxon>Eukaryota</taxon>
        <taxon>Fungi</taxon>
        <taxon>Dikarya</taxon>
        <taxon>Ascomycota</taxon>
        <taxon>Saccharomycotina</taxon>
        <taxon>Dipodascomycetes</taxon>
        <taxon>Dipodascales</taxon>
        <taxon>Dipodascales incertae sedis</taxon>
        <taxon>Nadsonia</taxon>
    </lineage>
</organism>
<sequence>RAIALFDFEPENDNEYRLTAGHMVWISYRHGQGWLVAEDAITGDTGLVPEEYV</sequence>
<name>A0A1E3PJH6_9ASCO</name>
<evidence type="ECO:0000313" key="5">
    <source>
        <dbReference type="Proteomes" id="UP000095009"/>
    </source>
</evidence>
<dbReference type="AlphaFoldDB" id="A0A1E3PJH6"/>
<evidence type="ECO:0000256" key="1">
    <source>
        <dbReference type="ARBA" id="ARBA00022443"/>
    </source>
</evidence>
<accession>A0A1E3PJH6</accession>
<dbReference type="EMBL" id="KV454409">
    <property type="protein sequence ID" value="ODQ65571.1"/>
    <property type="molecule type" value="Genomic_DNA"/>
</dbReference>
<keyword evidence="5" id="KW-1185">Reference proteome</keyword>
<protein>
    <submittedName>
        <fullName evidence="4">Sh3 domain of Nbp2</fullName>
    </submittedName>
</protein>
<dbReference type="FunFam" id="2.30.30.40:FF:000283">
    <property type="entry name" value="NAP1-binding protein 2"/>
    <property type="match status" value="1"/>
</dbReference>
<evidence type="ECO:0000259" key="3">
    <source>
        <dbReference type="PROSITE" id="PS50002"/>
    </source>
</evidence>
<feature type="domain" description="SH3" evidence="3">
    <location>
        <begin position="1"/>
        <end position="53"/>
    </location>
</feature>
<keyword evidence="1 2" id="KW-0728">SH3 domain</keyword>
<evidence type="ECO:0000313" key="4">
    <source>
        <dbReference type="EMBL" id="ODQ65571.1"/>
    </source>
</evidence>
<dbReference type="OrthoDB" id="19092at2759"/>
<dbReference type="SUPFAM" id="SSF50044">
    <property type="entry name" value="SH3-domain"/>
    <property type="match status" value="1"/>
</dbReference>
<dbReference type="Gene3D" id="2.30.30.40">
    <property type="entry name" value="SH3 Domains"/>
    <property type="match status" value="1"/>
</dbReference>
<proteinExistence type="predicted"/>
<evidence type="ECO:0000256" key="2">
    <source>
        <dbReference type="PROSITE-ProRule" id="PRU00192"/>
    </source>
</evidence>
<dbReference type="InterPro" id="IPR036028">
    <property type="entry name" value="SH3-like_dom_sf"/>
</dbReference>
<dbReference type="InterPro" id="IPR001452">
    <property type="entry name" value="SH3_domain"/>
</dbReference>
<dbReference type="STRING" id="857566.A0A1E3PJH6"/>